<evidence type="ECO:0000259" key="2">
    <source>
        <dbReference type="Pfam" id="PF04366"/>
    </source>
</evidence>
<protein>
    <recommendedName>
        <fullName evidence="2">Ysc84 actin-binding domain-containing protein</fullName>
    </recommendedName>
</protein>
<reference evidence="3 4" key="1">
    <citation type="submission" date="2020-07" db="EMBL/GenBank/DDBJ databases">
        <authorList>
            <person name="Feng X."/>
        </authorList>
    </citation>
    <scope>NUCLEOTIDE SEQUENCE [LARGE SCALE GENOMIC DNA]</scope>
    <source>
        <strain evidence="3 4">JCM23202</strain>
    </source>
</reference>
<feature type="chain" id="PRO_5030658285" description="Ysc84 actin-binding domain-containing protein" evidence="1">
    <location>
        <begin position="22"/>
        <end position="179"/>
    </location>
</feature>
<dbReference type="CDD" id="cd11524">
    <property type="entry name" value="SYLF"/>
    <property type="match status" value="1"/>
</dbReference>
<evidence type="ECO:0000256" key="1">
    <source>
        <dbReference type="SAM" id="SignalP"/>
    </source>
</evidence>
<proteinExistence type="predicted"/>
<dbReference type="AlphaFoldDB" id="A0A7X1E8X4"/>
<gene>
    <name evidence="3" type="ORF">H5P27_11100</name>
</gene>
<name>A0A7X1E8X4_9BACT</name>
<evidence type="ECO:0000313" key="3">
    <source>
        <dbReference type="EMBL" id="MBC2606588.1"/>
    </source>
</evidence>
<accession>A0A7X1E8X4</accession>
<sequence length="179" mass="18854">MRIPTFLLAAAALIFGSQAQAAKKQVLDAKIEQAIEDFQEVSGAGARLAEDAVGMLVFPSVGKAGLGVGGEYGEGALFVNGEKVSYYSTASASIGFQAGVQKRSQIILFLEESALEKFRNADGWEIGVDGSVAIANIGVGEEFDSKSINEPVVAFVFGNKGLMYNLSLEGSKLTPIIKR</sequence>
<dbReference type="Proteomes" id="UP000526501">
    <property type="component" value="Unassembled WGS sequence"/>
</dbReference>
<evidence type="ECO:0000313" key="4">
    <source>
        <dbReference type="Proteomes" id="UP000526501"/>
    </source>
</evidence>
<dbReference type="Pfam" id="PF04366">
    <property type="entry name" value="Ysc84"/>
    <property type="match status" value="1"/>
</dbReference>
<comment type="caution">
    <text evidence="3">The sequence shown here is derived from an EMBL/GenBank/DDBJ whole genome shotgun (WGS) entry which is preliminary data.</text>
</comment>
<feature type="domain" description="Ysc84 actin-binding" evidence="2">
    <location>
        <begin position="91"/>
        <end position="174"/>
    </location>
</feature>
<keyword evidence="4" id="KW-1185">Reference proteome</keyword>
<dbReference type="RefSeq" id="WP_185660458.1">
    <property type="nucleotide sequence ID" value="NZ_CAWPOO010000012.1"/>
</dbReference>
<keyword evidence="1" id="KW-0732">Signal</keyword>
<organism evidence="3 4">
    <name type="scientific">Pelagicoccus albus</name>
    <dbReference type="NCBI Taxonomy" id="415222"/>
    <lineage>
        <taxon>Bacteria</taxon>
        <taxon>Pseudomonadati</taxon>
        <taxon>Verrucomicrobiota</taxon>
        <taxon>Opitutia</taxon>
        <taxon>Puniceicoccales</taxon>
        <taxon>Pelagicoccaceae</taxon>
        <taxon>Pelagicoccus</taxon>
    </lineage>
</organism>
<dbReference type="InterPro" id="IPR007461">
    <property type="entry name" value="Ysc84_actin-binding"/>
</dbReference>
<dbReference type="EMBL" id="JACHVC010000012">
    <property type="protein sequence ID" value="MBC2606588.1"/>
    <property type="molecule type" value="Genomic_DNA"/>
</dbReference>
<feature type="signal peptide" evidence="1">
    <location>
        <begin position="1"/>
        <end position="21"/>
    </location>
</feature>